<dbReference type="InterPro" id="IPR023296">
    <property type="entry name" value="Glyco_hydro_beta-prop_sf"/>
</dbReference>
<dbReference type="GO" id="GO:0004553">
    <property type="term" value="F:hydrolase activity, hydrolyzing O-glycosyl compounds"/>
    <property type="evidence" value="ECO:0007669"/>
    <property type="project" value="InterPro"/>
</dbReference>
<dbReference type="PANTHER" id="PTHR42812:SF14">
    <property type="entry name" value="SECRETED PROTEIN"/>
    <property type="match status" value="1"/>
</dbReference>
<feature type="active site" description="Proton acceptor" evidence="4">
    <location>
        <position position="362"/>
    </location>
</feature>
<comment type="similarity">
    <text evidence="1">Belongs to the glycosyl hydrolase 43 family.</text>
</comment>
<organism evidence="7 8">
    <name type="scientific">Marinimicrobium koreense</name>
    <dbReference type="NCBI Taxonomy" id="306545"/>
    <lineage>
        <taxon>Bacteria</taxon>
        <taxon>Pseudomonadati</taxon>
        <taxon>Pseudomonadota</taxon>
        <taxon>Gammaproteobacteria</taxon>
        <taxon>Cellvibrionales</taxon>
        <taxon>Cellvibrionaceae</taxon>
        <taxon>Marinimicrobium</taxon>
    </lineage>
</organism>
<dbReference type="InterPro" id="IPR051795">
    <property type="entry name" value="Glycosyl_Hydrlase_43"/>
</dbReference>
<dbReference type="PANTHER" id="PTHR42812">
    <property type="entry name" value="BETA-XYLOSIDASE"/>
    <property type="match status" value="1"/>
</dbReference>
<protein>
    <submittedName>
        <fullName evidence="7">Glycosyl hydrolase family 43</fullName>
    </submittedName>
</protein>
<sequence>MCWSKYANRLPMKCWFVFFAFAVSMVVSASPLDRKEEEGERDLLFRDHPSNQLNAVNEPGSSAELLKPLFSDNLLKDVSITRAEDGYYMTGTNLKKPNNGIYVWHSEDLRKWIPLGAVYDAKGERYEAPEIHYIDSQFYIVFVDVLGCIRTAKSITGDASGPYKESDCLIRHQSDPSLFHDEDGKSYLLYGHGFIAPLDESLTSVIGESKFIKPANDGYPRTDFSAQKDWPARDRIGDRGIFIKKIDGKYYGFANEVSGRMKTATDDVYVAESENLLGPYSGRYLAVPHAGQTTIFKDEYGQLYATYAAPEADRYAALRTRPAIVPLEFSKRERLRPVSDVILEDSIVSEQEPRLSSETLRDPSVTLGGDGYYYLVGTQNGYGYLYGDGGITLFRSKDLEKWEDVATIWSWSELGPGDFSRMQLWAPEFKYVKSDDTYYLTFSLCCKGVTYLFKSATGRPEGPYTNVTEGKFVDGIDGYIFEDSNGKLYFLWGGGRLGELNADRSGFVAPPRKLQTIENHHVGYEGNALAKINGKYVLTGAEWHGPLRTNGTYDMMYGVSDTIWGPYTKARMGVPHAGHGTVFKDKSGNWWTTMFGNDITAPFRMHFGLVPIVISNHMQLKPVRQHGEAAGEAEGI</sequence>
<feature type="signal peptide" evidence="6">
    <location>
        <begin position="1"/>
        <end position="29"/>
    </location>
</feature>
<evidence type="ECO:0000256" key="3">
    <source>
        <dbReference type="ARBA" id="ARBA00023295"/>
    </source>
</evidence>
<feature type="chain" id="PRO_5018302686" evidence="6">
    <location>
        <begin position="30"/>
        <end position="636"/>
    </location>
</feature>
<comment type="caution">
    <text evidence="7">The sequence shown here is derived from an EMBL/GenBank/DDBJ whole genome shotgun (WGS) entry which is preliminary data.</text>
</comment>
<dbReference type="Pfam" id="PF04616">
    <property type="entry name" value="Glyco_hydro_43"/>
    <property type="match status" value="2"/>
</dbReference>
<evidence type="ECO:0000256" key="6">
    <source>
        <dbReference type="SAM" id="SignalP"/>
    </source>
</evidence>
<dbReference type="Gene3D" id="2.115.10.20">
    <property type="entry name" value="Glycosyl hydrolase domain, family 43"/>
    <property type="match status" value="2"/>
</dbReference>
<dbReference type="SUPFAM" id="SSF75005">
    <property type="entry name" value="Arabinanase/levansucrase/invertase"/>
    <property type="match status" value="2"/>
</dbReference>
<reference evidence="7 8" key="1">
    <citation type="submission" date="2018-11" db="EMBL/GenBank/DDBJ databases">
        <title>Genomic Encyclopedia of Type Strains, Phase IV (KMG-IV): sequencing the most valuable type-strain genomes for metagenomic binning, comparative biology and taxonomic classification.</title>
        <authorList>
            <person name="Goeker M."/>
        </authorList>
    </citation>
    <scope>NUCLEOTIDE SEQUENCE [LARGE SCALE GENOMIC DNA]</scope>
    <source>
        <strain evidence="7 8">DSM 16974</strain>
    </source>
</reference>
<dbReference type="GO" id="GO:0005975">
    <property type="term" value="P:carbohydrate metabolic process"/>
    <property type="evidence" value="ECO:0007669"/>
    <property type="project" value="InterPro"/>
</dbReference>
<accession>A0A3N1NZT7</accession>
<evidence type="ECO:0000313" key="8">
    <source>
        <dbReference type="Proteomes" id="UP000273643"/>
    </source>
</evidence>
<keyword evidence="3" id="KW-0326">Glycosidase</keyword>
<evidence type="ECO:0000256" key="4">
    <source>
        <dbReference type="PIRSR" id="PIRSR606710-1"/>
    </source>
</evidence>
<name>A0A3N1NZT7_9GAMM</name>
<dbReference type="Proteomes" id="UP000273643">
    <property type="component" value="Unassembled WGS sequence"/>
</dbReference>
<feature type="site" description="Important for catalytic activity, responsible for pKa modulation of the active site Glu and correct orientation of both the proton donor and substrate" evidence="5">
    <location>
        <position position="477"/>
    </location>
</feature>
<keyword evidence="8" id="KW-1185">Reference proteome</keyword>
<dbReference type="EMBL" id="RJUK01000001">
    <property type="protein sequence ID" value="ROQ21715.1"/>
    <property type="molecule type" value="Genomic_DNA"/>
</dbReference>
<evidence type="ECO:0000256" key="1">
    <source>
        <dbReference type="ARBA" id="ARBA00009865"/>
    </source>
</evidence>
<dbReference type="AlphaFoldDB" id="A0A3N1NZT7"/>
<dbReference type="CDD" id="cd08986">
    <property type="entry name" value="GH43-like"/>
    <property type="match status" value="1"/>
</dbReference>
<evidence type="ECO:0000256" key="2">
    <source>
        <dbReference type="ARBA" id="ARBA00022801"/>
    </source>
</evidence>
<dbReference type="InterPro" id="IPR006710">
    <property type="entry name" value="Glyco_hydro_43"/>
</dbReference>
<keyword evidence="2 7" id="KW-0378">Hydrolase</keyword>
<evidence type="ECO:0000313" key="7">
    <source>
        <dbReference type="EMBL" id="ROQ21715.1"/>
    </source>
</evidence>
<evidence type="ECO:0000256" key="5">
    <source>
        <dbReference type="PIRSR" id="PIRSR606710-2"/>
    </source>
</evidence>
<gene>
    <name evidence="7" type="ORF">EDC38_2342</name>
</gene>
<proteinExistence type="inferred from homology"/>
<dbReference type="OrthoDB" id="9794572at2"/>
<keyword evidence="6" id="KW-0732">Signal</keyword>
<feature type="active site" description="Proton donor" evidence="4">
    <location>
        <position position="525"/>
    </location>
</feature>